<dbReference type="EMBL" id="JTDO01000009">
    <property type="protein sequence ID" value="KLT72795.1"/>
    <property type="molecule type" value="Genomic_DNA"/>
</dbReference>
<evidence type="ECO:0000313" key="1">
    <source>
        <dbReference type="EMBL" id="KLT72795.1"/>
    </source>
</evidence>
<accession>A0A0J0YRQ2</accession>
<name>A0A0J0YRQ2_9NEIS</name>
<dbReference type="RefSeq" id="WP_047761184.1">
    <property type="nucleotide sequence ID" value="NZ_CP091510.1"/>
</dbReference>
<sequence length="130" mass="15567">MKYIPVFCGLAVSVLAGCAATPEQIAAREEARRRYEQDLQITLAAQCDVKTAEIMRAQFDKSVDLDSKAGKEFRLQYIDKISDPMFQSCYKMAWQNYISQKKLQQIRYYYDDWDDFYYPFQRPFRRYYGW</sequence>
<evidence type="ECO:0008006" key="3">
    <source>
        <dbReference type="Google" id="ProtNLM"/>
    </source>
</evidence>
<evidence type="ECO:0000313" key="2">
    <source>
        <dbReference type="Proteomes" id="UP000036027"/>
    </source>
</evidence>
<gene>
    <name evidence="1" type="ORF">PL75_06685</name>
</gene>
<comment type="caution">
    <text evidence="1">The sequence shown here is derived from an EMBL/GenBank/DDBJ whole genome shotgun (WGS) entry which is preliminary data.</text>
</comment>
<dbReference type="Proteomes" id="UP000036027">
    <property type="component" value="Unassembled WGS sequence"/>
</dbReference>
<dbReference type="AlphaFoldDB" id="A0A0J0YRQ2"/>
<dbReference type="PROSITE" id="PS51257">
    <property type="entry name" value="PROKAR_LIPOPROTEIN"/>
    <property type="match status" value="1"/>
</dbReference>
<protein>
    <recommendedName>
        <fullName evidence="3">Lipoprotein</fullName>
    </recommendedName>
</protein>
<dbReference type="STRING" id="1470200.PL75_06685"/>
<proteinExistence type="predicted"/>
<keyword evidence="2" id="KW-1185">Reference proteome</keyword>
<dbReference type="PATRIC" id="fig|1470200.3.peg.2559"/>
<dbReference type="OrthoDB" id="8606465at2"/>
<organism evidence="1 2">
    <name type="scientific">Neisseria arctica</name>
    <dbReference type="NCBI Taxonomy" id="1470200"/>
    <lineage>
        <taxon>Bacteria</taxon>
        <taxon>Pseudomonadati</taxon>
        <taxon>Pseudomonadota</taxon>
        <taxon>Betaproteobacteria</taxon>
        <taxon>Neisseriales</taxon>
        <taxon>Neisseriaceae</taxon>
        <taxon>Neisseria</taxon>
    </lineage>
</organism>
<reference evidence="1 2" key="1">
    <citation type="submission" date="2014-11" db="EMBL/GenBank/DDBJ databases">
        <title>Genome of a novel goose pathogen.</title>
        <authorList>
            <person name="Hansen C.M."/>
            <person name="Hueffer K."/>
            <person name="Choi S.C."/>
        </authorList>
    </citation>
    <scope>NUCLEOTIDE SEQUENCE [LARGE SCALE GENOMIC DNA]</scope>
    <source>
        <strain evidence="1 2">KH1503</strain>
    </source>
</reference>